<keyword evidence="1" id="KW-0808">Transferase</keyword>
<gene>
    <name evidence="4" type="ORF">J7I44_13835</name>
</gene>
<evidence type="ECO:0000256" key="2">
    <source>
        <dbReference type="ARBA" id="ARBA00023315"/>
    </source>
</evidence>
<protein>
    <submittedName>
        <fullName evidence="4">GNAT family N-acetyltransferase</fullName>
    </submittedName>
</protein>
<dbReference type="Pfam" id="PF00583">
    <property type="entry name" value="Acetyltransf_1"/>
    <property type="match status" value="1"/>
</dbReference>
<dbReference type="InterPro" id="IPR016181">
    <property type="entry name" value="Acyl_CoA_acyltransferase"/>
</dbReference>
<dbReference type="CDD" id="cd04301">
    <property type="entry name" value="NAT_SF"/>
    <property type="match status" value="1"/>
</dbReference>
<comment type="caution">
    <text evidence="4">The sequence shown here is derived from an EMBL/GenBank/DDBJ whole genome shotgun (WGS) entry which is preliminary data.</text>
</comment>
<keyword evidence="5" id="KW-1185">Reference proteome</keyword>
<dbReference type="EMBL" id="JAGJRS010000029">
    <property type="protein sequence ID" value="MBP1475389.1"/>
    <property type="molecule type" value="Genomic_DNA"/>
</dbReference>
<evidence type="ECO:0000259" key="3">
    <source>
        <dbReference type="PROSITE" id="PS51186"/>
    </source>
</evidence>
<dbReference type="SUPFAM" id="SSF55729">
    <property type="entry name" value="Acyl-CoA N-acyltransferases (Nat)"/>
    <property type="match status" value="1"/>
</dbReference>
<sequence>MVPIVPIAEDMAESFRACLDTVAREKKYLAQVEALPLERVRAFIQESVATDAVQFVALEAGRVVGWADIFPAWAHAIAHCGFLGMGVLPGYRGRGIGKRLLQACIAKAWSKGITRVELEARIDNERAIRLYESAGFVHEAVKVHAMRFDGVYYDAVQMRLLRSVA</sequence>
<keyword evidence="2" id="KW-0012">Acyltransferase</keyword>
<evidence type="ECO:0000256" key="1">
    <source>
        <dbReference type="ARBA" id="ARBA00022679"/>
    </source>
</evidence>
<evidence type="ECO:0000313" key="5">
    <source>
        <dbReference type="Proteomes" id="UP000823790"/>
    </source>
</evidence>
<dbReference type="Proteomes" id="UP000823790">
    <property type="component" value="Unassembled WGS sequence"/>
</dbReference>
<proteinExistence type="predicted"/>
<dbReference type="PANTHER" id="PTHR43877">
    <property type="entry name" value="AMINOALKYLPHOSPHONATE N-ACETYLTRANSFERASE-RELATED-RELATED"/>
    <property type="match status" value="1"/>
</dbReference>
<feature type="domain" description="N-acetyltransferase" evidence="3">
    <location>
        <begin position="2"/>
        <end position="163"/>
    </location>
</feature>
<dbReference type="PROSITE" id="PS51186">
    <property type="entry name" value="GNAT"/>
    <property type="match status" value="1"/>
</dbReference>
<dbReference type="InterPro" id="IPR000182">
    <property type="entry name" value="GNAT_dom"/>
</dbReference>
<dbReference type="InterPro" id="IPR050832">
    <property type="entry name" value="Bact_Acetyltransf"/>
</dbReference>
<reference evidence="4 5" key="1">
    <citation type="submission" date="2021-04" db="EMBL/GenBank/DDBJ databases">
        <authorList>
            <person name="Huq M.A."/>
        </authorList>
    </citation>
    <scope>NUCLEOTIDE SEQUENCE [LARGE SCALE GENOMIC DNA]</scope>
    <source>
        <strain evidence="4 5">MAH-13</strain>
    </source>
</reference>
<dbReference type="RefSeq" id="WP_209622009.1">
    <property type="nucleotide sequence ID" value="NZ_JAGJRS010000029.1"/>
</dbReference>
<dbReference type="PANTHER" id="PTHR43877:SF2">
    <property type="entry name" value="AMINOALKYLPHOSPHONATE N-ACETYLTRANSFERASE-RELATED"/>
    <property type="match status" value="1"/>
</dbReference>
<organism evidence="4 5">
    <name type="scientific">Frateuria flava</name>
    <dbReference type="NCBI Taxonomy" id="2821489"/>
    <lineage>
        <taxon>Bacteria</taxon>
        <taxon>Pseudomonadati</taxon>
        <taxon>Pseudomonadota</taxon>
        <taxon>Gammaproteobacteria</taxon>
        <taxon>Lysobacterales</taxon>
        <taxon>Rhodanobacteraceae</taxon>
        <taxon>Frateuria</taxon>
    </lineage>
</organism>
<evidence type="ECO:0000313" key="4">
    <source>
        <dbReference type="EMBL" id="MBP1475389.1"/>
    </source>
</evidence>
<dbReference type="Gene3D" id="3.40.630.30">
    <property type="match status" value="1"/>
</dbReference>
<accession>A0ABS4DQQ2</accession>
<name>A0ABS4DQQ2_9GAMM</name>